<feature type="domain" description="MJ1316 RNA cyclic group end recognition" evidence="1">
    <location>
        <begin position="11"/>
        <end position="84"/>
    </location>
</feature>
<evidence type="ECO:0000313" key="4">
    <source>
        <dbReference type="Proteomes" id="UP000060043"/>
    </source>
</evidence>
<dbReference type="Pfam" id="PF04457">
    <property type="entry name" value="MJ1316"/>
    <property type="match status" value="1"/>
</dbReference>
<sequence>MLYSTIKKTEMRIKDAINKVFWTESSSLDKFTLILRDRKKGSIEVPFPDISSVDNNYIYLKDDTIIPLHRVIEIRKGNETWWRR</sequence>
<evidence type="ECO:0000313" key="3">
    <source>
        <dbReference type="EMBL" id="ALU31429.1"/>
    </source>
</evidence>
<dbReference type="Proteomes" id="UP000065473">
    <property type="component" value="Chromosome"/>
</dbReference>
<evidence type="ECO:0000259" key="1">
    <source>
        <dbReference type="Pfam" id="PF04457"/>
    </source>
</evidence>
<gene>
    <name evidence="2" type="ORF">ATY89_01225</name>
    <name evidence="3" type="ORF">ATZ20_04260</name>
</gene>
<dbReference type="PaxDb" id="1435377-SUSAZ_04860"/>
<dbReference type="EMBL" id="CP013694">
    <property type="protein sequence ID" value="ALU28711.1"/>
    <property type="molecule type" value="Genomic_DNA"/>
</dbReference>
<organism evidence="2 5">
    <name type="scientific">Sulfolobus acidocaldarius</name>
    <dbReference type="NCBI Taxonomy" id="2285"/>
    <lineage>
        <taxon>Archaea</taxon>
        <taxon>Thermoproteota</taxon>
        <taxon>Thermoprotei</taxon>
        <taxon>Sulfolobales</taxon>
        <taxon>Sulfolobaceae</taxon>
        <taxon>Sulfolobus</taxon>
    </lineage>
</organism>
<accession>A0A0U3H296</accession>
<dbReference type="AlphaFoldDB" id="A0A0U3H296"/>
<name>A0A0U3H296_9CREN</name>
<protein>
    <recommendedName>
        <fullName evidence="1">MJ1316 RNA cyclic group end recognition domain-containing protein</fullName>
    </recommendedName>
</protein>
<reference evidence="4 5" key="1">
    <citation type="submission" date="2015-12" db="EMBL/GenBank/DDBJ databases">
        <title>A stable core within a dynamic pangenome in Sulfolobus acidocaldarius.</title>
        <authorList>
            <person name="Anderson R."/>
            <person name="Kouris A."/>
            <person name="Seward C."/>
            <person name="Campbell K."/>
            <person name="Whitaker R."/>
        </authorList>
    </citation>
    <scope>NUCLEOTIDE SEQUENCE [LARGE SCALE GENOMIC DNA]</scope>
    <source>
        <strain evidence="2 5">GG12-C01-09</strain>
        <strain evidence="3 4">NG05B_CO5_07</strain>
    </source>
</reference>
<proteinExistence type="predicted"/>
<dbReference type="OMA" id="VFWTESS"/>
<evidence type="ECO:0000313" key="2">
    <source>
        <dbReference type="EMBL" id="ALU28711.1"/>
    </source>
</evidence>
<dbReference type="Proteomes" id="UP000060043">
    <property type="component" value="Chromosome"/>
</dbReference>
<evidence type="ECO:0000313" key="5">
    <source>
        <dbReference type="Proteomes" id="UP000065473"/>
    </source>
</evidence>
<dbReference type="EMBL" id="CP013695">
    <property type="protein sequence ID" value="ALU31429.1"/>
    <property type="molecule type" value="Genomic_DNA"/>
</dbReference>
<dbReference type="InterPro" id="IPR040459">
    <property type="entry name" value="MJ1316"/>
</dbReference>